<feature type="domain" description="MADS-box" evidence="8">
    <location>
        <begin position="9"/>
        <end position="69"/>
    </location>
</feature>
<dbReference type="PANTHER" id="PTHR11945">
    <property type="entry name" value="MADS BOX PROTEIN"/>
    <property type="match status" value="1"/>
</dbReference>
<feature type="coiled-coil region" evidence="6">
    <location>
        <begin position="100"/>
        <end position="134"/>
    </location>
</feature>
<dbReference type="PRINTS" id="PR00404">
    <property type="entry name" value="MADSDOMAIN"/>
</dbReference>
<gene>
    <name evidence="10" type="primary">LOC111274215</name>
</gene>
<dbReference type="GeneID" id="111274215"/>
<dbReference type="PANTHER" id="PTHR11945:SF725">
    <property type="entry name" value="AGAMOUS-LIKE 58-RELATED"/>
    <property type="match status" value="1"/>
</dbReference>
<reference evidence="10" key="1">
    <citation type="submission" date="2025-08" db="UniProtKB">
        <authorList>
            <consortium name="RefSeq"/>
        </authorList>
    </citation>
    <scope>IDENTIFICATION</scope>
    <source>
        <tissue evidence="10">Fruit stalk</tissue>
    </source>
</reference>
<keyword evidence="9" id="KW-1185">Reference proteome</keyword>
<evidence type="ECO:0000256" key="1">
    <source>
        <dbReference type="ARBA" id="ARBA00004123"/>
    </source>
</evidence>
<name>A0A6P5WEX8_DURZI</name>
<dbReference type="RefSeq" id="XP_022714572.1">
    <property type="nucleotide sequence ID" value="XM_022858837.1"/>
</dbReference>
<dbReference type="GO" id="GO:0000978">
    <property type="term" value="F:RNA polymerase II cis-regulatory region sequence-specific DNA binding"/>
    <property type="evidence" value="ECO:0007669"/>
    <property type="project" value="TreeGrafter"/>
</dbReference>
<dbReference type="GO" id="GO:0046983">
    <property type="term" value="F:protein dimerization activity"/>
    <property type="evidence" value="ECO:0007669"/>
    <property type="project" value="InterPro"/>
</dbReference>
<dbReference type="InterPro" id="IPR033896">
    <property type="entry name" value="MEF2-like_N"/>
</dbReference>
<feature type="transmembrane region" description="Helical" evidence="7">
    <location>
        <begin position="267"/>
        <end position="296"/>
    </location>
</feature>
<protein>
    <submittedName>
        <fullName evidence="10">MADS-box transcription factor 18-like</fullName>
    </submittedName>
</protein>
<evidence type="ECO:0000313" key="9">
    <source>
        <dbReference type="Proteomes" id="UP000515121"/>
    </source>
</evidence>
<evidence type="ECO:0000256" key="4">
    <source>
        <dbReference type="ARBA" id="ARBA00023163"/>
    </source>
</evidence>
<evidence type="ECO:0000259" key="8">
    <source>
        <dbReference type="PROSITE" id="PS50066"/>
    </source>
</evidence>
<evidence type="ECO:0000313" key="10">
    <source>
        <dbReference type="RefSeq" id="XP_022714572.1"/>
    </source>
</evidence>
<keyword evidence="7" id="KW-0812">Transmembrane</keyword>
<dbReference type="KEGG" id="dzi:111274215"/>
<dbReference type="InterPro" id="IPR036879">
    <property type="entry name" value="TF_MADSbox_sf"/>
</dbReference>
<evidence type="ECO:0000256" key="5">
    <source>
        <dbReference type="ARBA" id="ARBA00023242"/>
    </source>
</evidence>
<keyword evidence="3" id="KW-0238">DNA-binding</keyword>
<keyword evidence="6" id="KW-0175">Coiled coil</keyword>
<keyword evidence="7" id="KW-1133">Transmembrane helix</keyword>
<dbReference type="AlphaFoldDB" id="A0A6P5WEX8"/>
<dbReference type="InterPro" id="IPR002100">
    <property type="entry name" value="TF_MADSbox"/>
</dbReference>
<comment type="subcellular location">
    <subcellularLocation>
        <location evidence="1">Nucleus</location>
    </subcellularLocation>
</comment>
<dbReference type="Gene3D" id="3.40.1810.10">
    <property type="entry name" value="Transcription factor, MADS-box"/>
    <property type="match status" value="1"/>
</dbReference>
<dbReference type="Proteomes" id="UP000515121">
    <property type="component" value="Unplaced"/>
</dbReference>
<evidence type="ECO:0000256" key="6">
    <source>
        <dbReference type="SAM" id="Coils"/>
    </source>
</evidence>
<dbReference type="SUPFAM" id="SSF55455">
    <property type="entry name" value="SRF-like"/>
    <property type="match status" value="1"/>
</dbReference>
<dbReference type="CDD" id="cd00265">
    <property type="entry name" value="MADS_MEF2_like"/>
    <property type="match status" value="1"/>
</dbReference>
<keyword evidence="7" id="KW-0472">Membrane</keyword>
<evidence type="ECO:0000256" key="3">
    <source>
        <dbReference type="ARBA" id="ARBA00023125"/>
    </source>
</evidence>
<keyword evidence="4" id="KW-0804">Transcription</keyword>
<proteinExistence type="predicted"/>
<dbReference type="Pfam" id="PF00319">
    <property type="entry name" value="SRF-TF"/>
    <property type="match status" value="1"/>
</dbReference>
<dbReference type="PROSITE" id="PS50066">
    <property type="entry name" value="MADS_BOX_2"/>
    <property type="match status" value="1"/>
</dbReference>
<dbReference type="GO" id="GO:0000981">
    <property type="term" value="F:DNA-binding transcription factor activity, RNA polymerase II-specific"/>
    <property type="evidence" value="ECO:0007669"/>
    <property type="project" value="TreeGrafter"/>
</dbReference>
<keyword evidence="2" id="KW-0805">Transcription regulation</keyword>
<dbReference type="GO" id="GO:0005634">
    <property type="term" value="C:nucleus"/>
    <property type="evidence" value="ECO:0007669"/>
    <property type="project" value="UniProtKB-SubCell"/>
</dbReference>
<keyword evidence="5" id="KW-0539">Nucleus</keyword>
<evidence type="ECO:0000256" key="7">
    <source>
        <dbReference type="SAM" id="Phobius"/>
    </source>
</evidence>
<evidence type="ECO:0000256" key="2">
    <source>
        <dbReference type="ARBA" id="ARBA00023015"/>
    </source>
</evidence>
<dbReference type="FunFam" id="3.40.1810.10:FF:000006">
    <property type="entry name" value="Agamous-like MADS-box protein AGL62"/>
    <property type="match status" value="1"/>
</dbReference>
<accession>A0A6P5WEX8</accession>
<dbReference type="OrthoDB" id="1082350at2759"/>
<organism evidence="9 10">
    <name type="scientific">Durio zibethinus</name>
    <name type="common">Durian</name>
    <dbReference type="NCBI Taxonomy" id="66656"/>
    <lineage>
        <taxon>Eukaryota</taxon>
        <taxon>Viridiplantae</taxon>
        <taxon>Streptophyta</taxon>
        <taxon>Embryophyta</taxon>
        <taxon>Tracheophyta</taxon>
        <taxon>Spermatophyta</taxon>
        <taxon>Magnoliopsida</taxon>
        <taxon>eudicotyledons</taxon>
        <taxon>Gunneridae</taxon>
        <taxon>Pentapetalae</taxon>
        <taxon>rosids</taxon>
        <taxon>malvids</taxon>
        <taxon>Malvales</taxon>
        <taxon>Malvaceae</taxon>
        <taxon>Helicteroideae</taxon>
        <taxon>Durio</taxon>
    </lineage>
</organism>
<sequence>MSGSGKKTKGRRKIEMKMIENEDERLVTFSKRRSGIYKKASELATLCGAEVGFIVFSPAGKPHSFGHPSIESVANRFLNENTSPNDNTHPLVEVHHKLRINQLRQLLNELLSQLDAEKQKAKELDQLAKRKETQGWWGAPIDPLNQQELQELYASFEEIRNILYSIITEKSAGATSSLLAPTDPAQLTNPFTTNASEEVPASFPPGYNHGRQQLVNFGIAKDMHDHVHDYFSYVSQYQLSYFNKLLVFTAGLIADLLNRHSLVFKKLFALFLIAGNCINVTLLSLNITLPCILVLLKSAKTRNLQSKFSYQKHRFNMKIALIFLSINDSSLRIVFAVNEFLDHISSNNNDGL</sequence>
<dbReference type="SMART" id="SM00432">
    <property type="entry name" value="MADS"/>
    <property type="match status" value="1"/>
</dbReference>
<dbReference type="GO" id="GO:0045944">
    <property type="term" value="P:positive regulation of transcription by RNA polymerase II"/>
    <property type="evidence" value="ECO:0007669"/>
    <property type="project" value="InterPro"/>
</dbReference>